<protein>
    <submittedName>
        <fullName evidence="6">Methyltransferase family protein</fullName>
        <ecNumber evidence="6">2.1.1.100</ecNumber>
        <ecNumber evidence="6">2.1.1.334</ecNumber>
    </submittedName>
</protein>
<dbReference type="GO" id="GO:0032259">
    <property type="term" value="P:methylation"/>
    <property type="evidence" value="ECO:0007669"/>
    <property type="project" value="UniProtKB-KW"/>
</dbReference>
<proteinExistence type="predicted"/>
<dbReference type="GO" id="GO:0004671">
    <property type="term" value="F:protein C-terminal S-isoprenylcysteine carboxyl O-methyltransferase activity"/>
    <property type="evidence" value="ECO:0007669"/>
    <property type="project" value="UniProtKB-EC"/>
</dbReference>
<evidence type="ECO:0000313" key="7">
    <source>
        <dbReference type="Proteomes" id="UP001596137"/>
    </source>
</evidence>
<dbReference type="RefSeq" id="WP_380757642.1">
    <property type="nucleotide sequence ID" value="NZ_JBHSRF010000044.1"/>
</dbReference>
<name>A0ABW1NMC4_9ACTN</name>
<accession>A0ABW1NMC4</accession>
<gene>
    <name evidence="6" type="ORF">ACFP1K_25345</name>
</gene>
<dbReference type="InterPro" id="IPR007318">
    <property type="entry name" value="Phopholipid_MeTrfase"/>
</dbReference>
<dbReference type="Gene3D" id="1.20.120.1630">
    <property type="match status" value="1"/>
</dbReference>
<evidence type="ECO:0000256" key="2">
    <source>
        <dbReference type="ARBA" id="ARBA00022692"/>
    </source>
</evidence>
<sequence>MAVLVPWLITGWRVAELPGVIGWVTGALRGLGGGLVLVGLVVVVDAFVRFVREGFGTPMPAAPPEHLVVGGLYRHVRNPMYVGVLAAILGQALLLGRFSLIWYAAAAFAATFAFVRLHEEPTLRRTFGAEYEEYRAAVPGWWPRPSPWRGGAGRV</sequence>
<reference evidence="7" key="1">
    <citation type="journal article" date="2019" name="Int. J. Syst. Evol. Microbiol.">
        <title>The Global Catalogue of Microorganisms (GCM) 10K type strain sequencing project: providing services to taxonomists for standard genome sequencing and annotation.</title>
        <authorList>
            <consortium name="The Broad Institute Genomics Platform"/>
            <consortium name="The Broad Institute Genome Sequencing Center for Infectious Disease"/>
            <person name="Wu L."/>
            <person name="Ma J."/>
        </authorList>
    </citation>
    <scope>NUCLEOTIDE SEQUENCE [LARGE SCALE GENOMIC DNA]</scope>
    <source>
        <strain evidence="7">JCM 30346</strain>
    </source>
</reference>
<evidence type="ECO:0000256" key="4">
    <source>
        <dbReference type="ARBA" id="ARBA00023136"/>
    </source>
</evidence>
<keyword evidence="3 5" id="KW-1133">Transmembrane helix</keyword>
<keyword evidence="4 5" id="KW-0472">Membrane</keyword>
<keyword evidence="6" id="KW-0808">Transferase</keyword>
<dbReference type="Proteomes" id="UP001596137">
    <property type="component" value="Unassembled WGS sequence"/>
</dbReference>
<dbReference type="EMBL" id="JBHSRF010000044">
    <property type="protein sequence ID" value="MFC6084508.1"/>
    <property type="molecule type" value="Genomic_DNA"/>
</dbReference>
<keyword evidence="6" id="KW-0489">Methyltransferase</keyword>
<evidence type="ECO:0000256" key="3">
    <source>
        <dbReference type="ARBA" id="ARBA00022989"/>
    </source>
</evidence>
<organism evidence="6 7">
    <name type="scientific">Sphaerisporangium aureirubrum</name>
    <dbReference type="NCBI Taxonomy" id="1544736"/>
    <lineage>
        <taxon>Bacteria</taxon>
        <taxon>Bacillati</taxon>
        <taxon>Actinomycetota</taxon>
        <taxon>Actinomycetes</taxon>
        <taxon>Streptosporangiales</taxon>
        <taxon>Streptosporangiaceae</taxon>
        <taxon>Sphaerisporangium</taxon>
    </lineage>
</organism>
<dbReference type="Pfam" id="PF04191">
    <property type="entry name" value="PEMT"/>
    <property type="match status" value="1"/>
</dbReference>
<keyword evidence="7" id="KW-1185">Reference proteome</keyword>
<comment type="caution">
    <text evidence="6">The sequence shown here is derived from an EMBL/GenBank/DDBJ whole genome shotgun (WGS) entry which is preliminary data.</text>
</comment>
<feature type="transmembrane region" description="Helical" evidence="5">
    <location>
        <begin position="78"/>
        <end position="94"/>
    </location>
</feature>
<evidence type="ECO:0000256" key="1">
    <source>
        <dbReference type="ARBA" id="ARBA00004127"/>
    </source>
</evidence>
<keyword evidence="2 5" id="KW-0812">Transmembrane</keyword>
<evidence type="ECO:0000256" key="5">
    <source>
        <dbReference type="SAM" id="Phobius"/>
    </source>
</evidence>
<dbReference type="EC" id="2.1.1.334" evidence="6"/>
<dbReference type="EC" id="2.1.1.100" evidence="6"/>
<comment type="subcellular location">
    <subcellularLocation>
        <location evidence="1">Endomembrane system</location>
        <topology evidence="1">Multi-pass membrane protein</topology>
    </subcellularLocation>
</comment>
<feature type="transmembrane region" description="Helical" evidence="5">
    <location>
        <begin position="20"/>
        <end position="44"/>
    </location>
</feature>
<evidence type="ECO:0000313" key="6">
    <source>
        <dbReference type="EMBL" id="MFC6084508.1"/>
    </source>
</evidence>